<keyword evidence="4 9" id="KW-0418">Kinase</keyword>
<dbReference type="PROSITE" id="PS50011">
    <property type="entry name" value="PROTEIN_KINASE_DOM"/>
    <property type="match status" value="1"/>
</dbReference>
<keyword evidence="3 6" id="KW-0547">Nucleotide-binding</keyword>
<dbReference type="Gene3D" id="1.10.510.10">
    <property type="entry name" value="Transferase(Phosphotransferase) domain 1"/>
    <property type="match status" value="1"/>
</dbReference>
<evidence type="ECO:0000259" key="8">
    <source>
        <dbReference type="PROSITE" id="PS50011"/>
    </source>
</evidence>
<name>A0A0M0JN49_9EUKA</name>
<protein>
    <submittedName>
        <fullName evidence="9">Mitogen-activated protein kinase 2</fullName>
    </submittedName>
</protein>
<evidence type="ECO:0000256" key="6">
    <source>
        <dbReference type="PROSITE-ProRule" id="PRU10141"/>
    </source>
</evidence>
<accession>A0A0M0JN49</accession>
<dbReference type="EMBL" id="JWZX01002637">
    <property type="protein sequence ID" value="KOO27994.1"/>
    <property type="molecule type" value="Genomic_DNA"/>
</dbReference>
<gene>
    <name evidence="9" type="ORF">Ctob_001457</name>
</gene>
<dbReference type="Pfam" id="PF00069">
    <property type="entry name" value="Pkinase"/>
    <property type="match status" value="2"/>
</dbReference>
<reference evidence="10" key="1">
    <citation type="journal article" date="2015" name="PLoS Genet.">
        <title>Genome Sequence and Transcriptome Analyses of Chrysochromulina tobin: Metabolic Tools for Enhanced Algal Fitness in the Prominent Order Prymnesiales (Haptophyceae).</title>
        <authorList>
            <person name="Hovde B.T."/>
            <person name="Deodato C.R."/>
            <person name="Hunsperger H.M."/>
            <person name="Ryken S.A."/>
            <person name="Yost W."/>
            <person name="Jha R.K."/>
            <person name="Patterson J."/>
            <person name="Monnat R.J. Jr."/>
            <person name="Barlow S.B."/>
            <person name="Starkenburg S.R."/>
            <person name="Cattolico R.A."/>
        </authorList>
    </citation>
    <scope>NUCLEOTIDE SEQUENCE</scope>
    <source>
        <strain evidence="10">CCMP291</strain>
    </source>
</reference>
<feature type="binding site" evidence="6">
    <location>
        <position position="49"/>
    </location>
    <ligand>
        <name>ATP</name>
        <dbReference type="ChEBI" id="CHEBI:30616"/>
    </ligand>
</feature>
<dbReference type="PANTHER" id="PTHR24055">
    <property type="entry name" value="MITOGEN-ACTIVATED PROTEIN KINASE"/>
    <property type="match status" value="1"/>
</dbReference>
<dbReference type="GO" id="GO:0005524">
    <property type="term" value="F:ATP binding"/>
    <property type="evidence" value="ECO:0007669"/>
    <property type="project" value="UniProtKB-UniRule"/>
</dbReference>
<comment type="similarity">
    <text evidence="7">Belongs to the protein kinase superfamily.</text>
</comment>
<dbReference type="PROSITE" id="PS00108">
    <property type="entry name" value="PROTEIN_KINASE_ST"/>
    <property type="match status" value="1"/>
</dbReference>
<dbReference type="GO" id="GO:0004674">
    <property type="term" value="F:protein serine/threonine kinase activity"/>
    <property type="evidence" value="ECO:0007669"/>
    <property type="project" value="UniProtKB-KW"/>
</dbReference>
<feature type="domain" description="Protein kinase" evidence="8">
    <location>
        <begin position="19"/>
        <end position="343"/>
    </location>
</feature>
<dbReference type="SMART" id="SM00220">
    <property type="entry name" value="S_TKc"/>
    <property type="match status" value="1"/>
</dbReference>
<dbReference type="InterPro" id="IPR011009">
    <property type="entry name" value="Kinase-like_dom_sf"/>
</dbReference>
<dbReference type="InterPro" id="IPR050117">
    <property type="entry name" value="MAPK"/>
</dbReference>
<keyword evidence="10" id="KW-1185">Reference proteome</keyword>
<keyword evidence="5 6" id="KW-0067">ATP-binding</keyword>
<keyword evidence="1 7" id="KW-0723">Serine/threonine-protein kinase</keyword>
<evidence type="ECO:0000256" key="2">
    <source>
        <dbReference type="ARBA" id="ARBA00022679"/>
    </source>
</evidence>
<dbReference type="AlphaFoldDB" id="A0A0M0JN49"/>
<dbReference type="FunFam" id="1.10.510.10:FF:000624">
    <property type="entry name" value="Mitogen-activated protein kinase"/>
    <property type="match status" value="1"/>
</dbReference>
<organism evidence="9 10">
    <name type="scientific">Chrysochromulina tobinii</name>
    <dbReference type="NCBI Taxonomy" id="1460289"/>
    <lineage>
        <taxon>Eukaryota</taxon>
        <taxon>Haptista</taxon>
        <taxon>Haptophyta</taxon>
        <taxon>Prymnesiophyceae</taxon>
        <taxon>Prymnesiales</taxon>
        <taxon>Chrysochromulinaceae</taxon>
        <taxon>Chrysochromulina</taxon>
    </lineage>
</organism>
<dbReference type="InterPro" id="IPR008271">
    <property type="entry name" value="Ser/Thr_kinase_AS"/>
</dbReference>
<evidence type="ECO:0000256" key="4">
    <source>
        <dbReference type="ARBA" id="ARBA00022777"/>
    </source>
</evidence>
<evidence type="ECO:0000256" key="7">
    <source>
        <dbReference type="RuleBase" id="RU000304"/>
    </source>
</evidence>
<dbReference type="PROSITE" id="PS00107">
    <property type="entry name" value="PROTEIN_KINASE_ATP"/>
    <property type="match status" value="1"/>
</dbReference>
<evidence type="ECO:0000256" key="5">
    <source>
        <dbReference type="ARBA" id="ARBA00022840"/>
    </source>
</evidence>
<evidence type="ECO:0000313" key="10">
    <source>
        <dbReference type="Proteomes" id="UP000037460"/>
    </source>
</evidence>
<evidence type="ECO:0000256" key="3">
    <source>
        <dbReference type="ARBA" id="ARBA00022741"/>
    </source>
</evidence>
<dbReference type="Gene3D" id="3.30.200.20">
    <property type="entry name" value="Phosphorylase Kinase, domain 1"/>
    <property type="match status" value="2"/>
</dbReference>
<dbReference type="InterPro" id="IPR017441">
    <property type="entry name" value="Protein_kinase_ATP_BS"/>
</dbReference>
<sequence>MSDKVDDVEKVDKHISRKYDIQQKLGKGAYAVVFKAIDKKTKDVVAIKKIFDAFQNQTDAQRTFREIAYLLMLQGVQCFNSSADAASSKAVAASGGIAHPNIIKLRNFHKAENDKDVYLVFDFMETDLHAVVRANILEPVHKQFIVYQSLKALKYCHTAGLLHRDLKPSNLLLNEDCVLKVADFGLARALHEIEGMAEPAGTLTDYVATRWYRAPEILLGSTSYTRAVDVWALGCIIAEMFIGKPLLAGSSTINQIERIVEVTGVPDAPTIEALRSKYAATMLREPVNLIDKYPPATAGYRLGMLREKMKGAPEEAIQMVCAMLEVDPSKRMDVHGALAHAWMKPFRKEDEDKQDVCEPLKACIDDDTKLSVNDYRDELYKGLKLLAKGDKTETSSNKFFKMFPSRSAR</sequence>
<keyword evidence="2" id="KW-0808">Transferase</keyword>
<proteinExistence type="inferred from homology"/>
<dbReference type="Proteomes" id="UP000037460">
    <property type="component" value="Unassembled WGS sequence"/>
</dbReference>
<comment type="caution">
    <text evidence="9">The sequence shown here is derived from an EMBL/GenBank/DDBJ whole genome shotgun (WGS) entry which is preliminary data.</text>
</comment>
<evidence type="ECO:0000256" key="1">
    <source>
        <dbReference type="ARBA" id="ARBA00022527"/>
    </source>
</evidence>
<evidence type="ECO:0000313" key="9">
    <source>
        <dbReference type="EMBL" id="KOO27994.1"/>
    </source>
</evidence>
<dbReference type="SUPFAM" id="SSF56112">
    <property type="entry name" value="Protein kinase-like (PK-like)"/>
    <property type="match status" value="1"/>
</dbReference>
<dbReference type="OrthoDB" id="192887at2759"/>
<dbReference type="InterPro" id="IPR000719">
    <property type="entry name" value="Prot_kinase_dom"/>
</dbReference>